<evidence type="ECO:0000313" key="1">
    <source>
        <dbReference type="Proteomes" id="UP000492821"/>
    </source>
</evidence>
<dbReference type="WBParaSite" id="Pan_g12790.t1">
    <property type="protein sequence ID" value="Pan_g12790.t1"/>
    <property type="gene ID" value="Pan_g12790"/>
</dbReference>
<protein>
    <submittedName>
        <fullName evidence="2">Uncharacterized protein</fullName>
    </submittedName>
</protein>
<accession>A0A7E4UTY7</accession>
<evidence type="ECO:0000313" key="2">
    <source>
        <dbReference type="WBParaSite" id="Pan_g12790.t1"/>
    </source>
</evidence>
<dbReference type="AlphaFoldDB" id="A0A7E4UTY7"/>
<sequence>MEPAALCFENLKRLFDMMISHKSRTRHHDISPQLLTFALSSELAFSALANYAKTSFQVRHRYSNLYVGCYKDPSFTSEYNDGGYEDRNFITACRKYISRVFIGALGHSEDHIKICDYLAGMASLEEINMSAIHMHLTCGWYDNVEKMKEYRELLSTNARFSTLIVNRFFFVSLQTTPDTNHFPNLTKLVIREDTLSNIDVSKLTRHSCPVLNSAHFLDSRLSKNGVTKLAKFCNVMQQTISDVVVTLSKAANVATNMNHHIEYQALISKQFEKIKFHHKFLLTVNGVVGYIDDAVFEKAGFGTENGQLWVCKKEFGDTSVVYNVSIE</sequence>
<dbReference type="Proteomes" id="UP000492821">
    <property type="component" value="Unassembled WGS sequence"/>
</dbReference>
<keyword evidence="1" id="KW-1185">Reference proteome</keyword>
<proteinExistence type="predicted"/>
<reference evidence="1" key="1">
    <citation type="journal article" date="2013" name="Genetics">
        <title>The draft genome and transcriptome of Panagrellus redivivus are shaped by the harsh demands of a free-living lifestyle.</title>
        <authorList>
            <person name="Srinivasan J."/>
            <person name="Dillman A.R."/>
            <person name="Macchietto M.G."/>
            <person name="Heikkinen L."/>
            <person name="Lakso M."/>
            <person name="Fracchia K.M."/>
            <person name="Antoshechkin I."/>
            <person name="Mortazavi A."/>
            <person name="Wong G."/>
            <person name="Sternberg P.W."/>
        </authorList>
    </citation>
    <scope>NUCLEOTIDE SEQUENCE [LARGE SCALE GENOMIC DNA]</scope>
    <source>
        <strain evidence="1">MT8872</strain>
    </source>
</reference>
<organism evidence="1 2">
    <name type="scientific">Panagrellus redivivus</name>
    <name type="common">Microworm</name>
    <dbReference type="NCBI Taxonomy" id="6233"/>
    <lineage>
        <taxon>Eukaryota</taxon>
        <taxon>Metazoa</taxon>
        <taxon>Ecdysozoa</taxon>
        <taxon>Nematoda</taxon>
        <taxon>Chromadorea</taxon>
        <taxon>Rhabditida</taxon>
        <taxon>Tylenchina</taxon>
        <taxon>Panagrolaimomorpha</taxon>
        <taxon>Panagrolaimoidea</taxon>
        <taxon>Panagrolaimidae</taxon>
        <taxon>Panagrellus</taxon>
    </lineage>
</organism>
<name>A0A7E4UTY7_PANRE</name>
<reference evidence="2" key="2">
    <citation type="submission" date="2020-10" db="UniProtKB">
        <authorList>
            <consortium name="WormBaseParasite"/>
        </authorList>
    </citation>
    <scope>IDENTIFICATION</scope>
</reference>